<dbReference type="PANTHER" id="PTHR47894:SF4">
    <property type="entry name" value="HTH-TYPE TRANSCRIPTIONAL REGULATOR GADX"/>
    <property type="match status" value="1"/>
</dbReference>
<dbReference type="KEGG" id="cate:C2869_03955"/>
<proteinExistence type="predicted"/>
<organism evidence="5 6">
    <name type="scientific">Saccharobesus litoralis</name>
    <dbReference type="NCBI Taxonomy" id="2172099"/>
    <lineage>
        <taxon>Bacteria</taxon>
        <taxon>Pseudomonadati</taxon>
        <taxon>Pseudomonadota</taxon>
        <taxon>Gammaproteobacteria</taxon>
        <taxon>Alteromonadales</taxon>
        <taxon>Alteromonadaceae</taxon>
        <taxon>Saccharobesus</taxon>
    </lineage>
</organism>
<dbReference type="PANTHER" id="PTHR47894">
    <property type="entry name" value="HTH-TYPE TRANSCRIPTIONAL REGULATOR GADX"/>
    <property type="match status" value="1"/>
</dbReference>
<feature type="domain" description="HTH araC/xylS-type" evidence="4">
    <location>
        <begin position="168"/>
        <end position="269"/>
    </location>
</feature>
<reference evidence="5 6" key="1">
    <citation type="submission" date="2018-01" db="EMBL/GenBank/DDBJ databases">
        <title>Genome sequence of a Cantenovulum-like bacteria.</title>
        <authorList>
            <person name="Tan W.R."/>
            <person name="Lau N.-S."/>
            <person name="Go F."/>
            <person name="Amirul A.-A.A."/>
        </authorList>
    </citation>
    <scope>NUCLEOTIDE SEQUENCE [LARGE SCALE GENOMIC DNA]</scope>
    <source>
        <strain evidence="5 6">CCB-QB4</strain>
    </source>
</reference>
<keyword evidence="2" id="KW-0238">DNA-binding</keyword>
<keyword evidence="3" id="KW-0804">Transcription</keyword>
<dbReference type="Proteomes" id="UP000244441">
    <property type="component" value="Chromosome"/>
</dbReference>
<dbReference type="GO" id="GO:0005829">
    <property type="term" value="C:cytosol"/>
    <property type="evidence" value="ECO:0007669"/>
    <property type="project" value="TreeGrafter"/>
</dbReference>
<evidence type="ECO:0000313" key="6">
    <source>
        <dbReference type="Proteomes" id="UP000244441"/>
    </source>
</evidence>
<dbReference type="PROSITE" id="PS01124">
    <property type="entry name" value="HTH_ARAC_FAMILY_2"/>
    <property type="match status" value="1"/>
</dbReference>
<dbReference type="Gene3D" id="1.10.10.60">
    <property type="entry name" value="Homeodomain-like"/>
    <property type="match status" value="1"/>
</dbReference>
<dbReference type="GO" id="GO:0000976">
    <property type="term" value="F:transcription cis-regulatory region binding"/>
    <property type="evidence" value="ECO:0007669"/>
    <property type="project" value="TreeGrafter"/>
</dbReference>
<evidence type="ECO:0000256" key="3">
    <source>
        <dbReference type="ARBA" id="ARBA00023163"/>
    </source>
</evidence>
<dbReference type="Pfam" id="PF12833">
    <property type="entry name" value="HTH_18"/>
    <property type="match status" value="1"/>
</dbReference>
<keyword evidence="1" id="KW-0805">Transcription regulation</keyword>
<evidence type="ECO:0000256" key="2">
    <source>
        <dbReference type="ARBA" id="ARBA00023125"/>
    </source>
</evidence>
<evidence type="ECO:0000313" key="5">
    <source>
        <dbReference type="EMBL" id="AWB65640.1"/>
    </source>
</evidence>
<sequence>MNLISVIQQVQAQQTHLPFSVYQSTFEQRLLNVPIAKPLMVVVLNGTKQLGRSTTFTCSQEQFVFLADSPALDMRNIPLADDYFALLIEFDSQDINDLTQAKALNPSTRLAQNYYIADVCDALAACLQQFIESALWAPQSMWPARRIELLTLLCHLGHDAVLNLFVNTKLSSKLQTIYSQSQFSDVHINDICQQLAMSESTLRRKLKAEGTGLQAVKDQARLGQALHLLQTTDLAIGLVAEQCGYSSQSRFTDRFKSRFGLTPSDLRKTRITE</sequence>
<evidence type="ECO:0000256" key="1">
    <source>
        <dbReference type="ARBA" id="ARBA00023015"/>
    </source>
</evidence>
<dbReference type="InterPro" id="IPR009057">
    <property type="entry name" value="Homeodomain-like_sf"/>
</dbReference>
<dbReference type="GO" id="GO:0003700">
    <property type="term" value="F:DNA-binding transcription factor activity"/>
    <property type="evidence" value="ECO:0007669"/>
    <property type="project" value="InterPro"/>
</dbReference>
<accession>A0A2S0VNH5</accession>
<name>A0A2S0VNH5_9ALTE</name>
<dbReference type="InterPro" id="IPR020449">
    <property type="entry name" value="Tscrpt_reg_AraC-type_HTH"/>
</dbReference>
<dbReference type="InterPro" id="IPR018060">
    <property type="entry name" value="HTH_AraC"/>
</dbReference>
<dbReference type="SUPFAM" id="SSF46689">
    <property type="entry name" value="Homeodomain-like"/>
    <property type="match status" value="1"/>
</dbReference>
<dbReference type="RefSeq" id="WP_108601715.1">
    <property type="nucleotide sequence ID" value="NZ_CP026604.1"/>
</dbReference>
<dbReference type="AlphaFoldDB" id="A0A2S0VNH5"/>
<keyword evidence="6" id="KW-1185">Reference proteome</keyword>
<protein>
    <submittedName>
        <fullName evidence="5">AraC family transcriptional regulator</fullName>
    </submittedName>
</protein>
<gene>
    <name evidence="5" type="ORF">C2869_03955</name>
</gene>
<dbReference type="OrthoDB" id="9783876at2"/>
<dbReference type="PRINTS" id="PR00032">
    <property type="entry name" value="HTHARAC"/>
</dbReference>
<dbReference type="EMBL" id="CP026604">
    <property type="protein sequence ID" value="AWB65640.1"/>
    <property type="molecule type" value="Genomic_DNA"/>
</dbReference>
<evidence type="ECO:0000259" key="4">
    <source>
        <dbReference type="PROSITE" id="PS01124"/>
    </source>
</evidence>
<dbReference type="SMART" id="SM00342">
    <property type="entry name" value="HTH_ARAC"/>
    <property type="match status" value="1"/>
</dbReference>